<dbReference type="Proteomes" id="UP001295469">
    <property type="component" value="Chromosome C09"/>
</dbReference>
<dbReference type="AlphaFoldDB" id="A0A816J6Y9"/>
<reference evidence="1" key="1">
    <citation type="submission" date="2021-01" db="EMBL/GenBank/DDBJ databases">
        <authorList>
            <consortium name="Genoscope - CEA"/>
            <person name="William W."/>
        </authorList>
    </citation>
    <scope>NUCLEOTIDE SEQUENCE</scope>
</reference>
<gene>
    <name evidence="1" type="ORF">DARMORV10_C09P46360.1</name>
</gene>
<name>A0A816J6Y9_BRANA</name>
<accession>A0A816J6Y9</accession>
<sequence length="35" mass="4185">MEIYDWESEYCTVKKGSIFVERAKKTTDFFCCLNV</sequence>
<evidence type="ECO:0000313" key="1">
    <source>
        <dbReference type="EMBL" id="CAF1761864.1"/>
    </source>
</evidence>
<organism evidence="1">
    <name type="scientific">Brassica napus</name>
    <name type="common">Rape</name>
    <dbReference type="NCBI Taxonomy" id="3708"/>
    <lineage>
        <taxon>Eukaryota</taxon>
        <taxon>Viridiplantae</taxon>
        <taxon>Streptophyta</taxon>
        <taxon>Embryophyta</taxon>
        <taxon>Tracheophyta</taxon>
        <taxon>Spermatophyta</taxon>
        <taxon>Magnoliopsida</taxon>
        <taxon>eudicotyledons</taxon>
        <taxon>Gunneridae</taxon>
        <taxon>Pentapetalae</taxon>
        <taxon>rosids</taxon>
        <taxon>malvids</taxon>
        <taxon>Brassicales</taxon>
        <taxon>Brassicaceae</taxon>
        <taxon>Brassiceae</taxon>
        <taxon>Brassica</taxon>
    </lineage>
</organism>
<protein>
    <submittedName>
        <fullName evidence="1">(rape) hypothetical protein</fullName>
    </submittedName>
</protein>
<proteinExistence type="predicted"/>
<dbReference type="EMBL" id="HG994373">
    <property type="protein sequence ID" value="CAF1761864.1"/>
    <property type="molecule type" value="Genomic_DNA"/>
</dbReference>